<comment type="similarity">
    <text evidence="2 8">Belongs to the class-III pyridoxal-phosphate-dependent aminotransferase family.</text>
</comment>
<dbReference type="Pfam" id="PF00202">
    <property type="entry name" value="Aminotran_3"/>
    <property type="match status" value="1"/>
</dbReference>
<dbReference type="PANTHER" id="PTHR11986">
    <property type="entry name" value="AMINOTRANSFERASE CLASS III"/>
    <property type="match status" value="1"/>
</dbReference>
<dbReference type="Proteomes" id="UP000244930">
    <property type="component" value="Chromosome"/>
</dbReference>
<dbReference type="InterPro" id="IPR004632">
    <property type="entry name" value="4NH2But_aminotransferase_bac"/>
</dbReference>
<dbReference type="GO" id="GO:0042802">
    <property type="term" value="F:identical protein binding"/>
    <property type="evidence" value="ECO:0007669"/>
    <property type="project" value="TreeGrafter"/>
</dbReference>
<dbReference type="FunFam" id="3.90.1150.10:FF:000022">
    <property type="entry name" value="4-aminobutyrate aminotransferase"/>
    <property type="match status" value="1"/>
</dbReference>
<evidence type="ECO:0000256" key="6">
    <source>
        <dbReference type="ARBA" id="ARBA00067022"/>
    </source>
</evidence>
<keyword evidence="5 8" id="KW-0663">Pyridoxal phosphate</keyword>
<dbReference type="RefSeq" id="WP_108949962.1">
    <property type="nucleotide sequence ID" value="NZ_CP022187.1"/>
</dbReference>
<dbReference type="InterPro" id="IPR050103">
    <property type="entry name" value="Class-III_PLP-dep_AT"/>
</dbReference>
<proteinExistence type="inferred from homology"/>
<sequence length="436" mass="45951">MNATTLPAGQTNSALMARRAAALPRGVGQAHPLFASKALNAEIWDVEGRRYIDFVAGIAVVNTGHCHPKVIAAAQEQIPHFSHTCFQVVAYDGYLTLAERLSALAPGDAPKKTFFVSTGAEAVENAVKIARAFTGRPGVIAFNGAFHGRTLLTLGLTGKIDPYKLGVGPFPAEIYHAPYPCELHGTSVDDAIHGIELLFKNDIEPKRVAAFIVEPVQGEGGYYPAPAEFMQRLRALADKHGILLIADEIQSGVGRTGKMFAMEHSNVVPDLITMAKGLGGGFPIAAVVGRADIMDALNPGGLGSTYAGAPMACAAALAVLDVVESENLCQRAADIGEHMQARLREVAAKQKSIGDVRGLGAMVAVEFFHDGDHARPAPELVKAIIAEALKRGLLLLSCGSYGNVLRLMVPLTIEQNVLDEGLDILAASIDAVIASA</sequence>
<dbReference type="GO" id="GO:0046395">
    <property type="term" value="P:carboxylic acid catabolic process"/>
    <property type="evidence" value="ECO:0007669"/>
    <property type="project" value="UniProtKB-ARBA"/>
</dbReference>
<evidence type="ECO:0000256" key="7">
    <source>
        <dbReference type="ARBA" id="ARBA00076874"/>
    </source>
</evidence>
<keyword evidence="10" id="KW-1185">Reference proteome</keyword>
<dbReference type="InterPro" id="IPR015422">
    <property type="entry name" value="PyrdxlP-dep_Trfase_small"/>
</dbReference>
<dbReference type="AlphaFoldDB" id="A0A2U8GRZ9"/>
<reference evidence="9 10" key="1">
    <citation type="submission" date="2017-06" db="EMBL/GenBank/DDBJ databases">
        <title>Azoarcus.</title>
        <authorList>
            <person name="Woo J.-H."/>
            <person name="Kim H.-S."/>
        </authorList>
    </citation>
    <scope>NUCLEOTIDE SEQUENCE [LARGE SCALE GENOMIC DNA]</scope>
    <source>
        <strain evidence="9 10">TSPY31</strain>
    </source>
</reference>
<dbReference type="CDD" id="cd00610">
    <property type="entry name" value="OAT_like"/>
    <property type="match status" value="1"/>
</dbReference>
<dbReference type="InterPro" id="IPR049704">
    <property type="entry name" value="Aminotrans_3_PPA_site"/>
</dbReference>
<gene>
    <name evidence="9" type="primary">gabT</name>
    <name evidence="9" type="ORF">CEW83_14395</name>
</gene>
<evidence type="ECO:0000256" key="8">
    <source>
        <dbReference type="RuleBase" id="RU003560"/>
    </source>
</evidence>
<dbReference type="InterPro" id="IPR015421">
    <property type="entry name" value="PyrdxlP-dep_Trfase_major"/>
</dbReference>
<comment type="cofactor">
    <cofactor evidence="1">
        <name>pyridoxal 5'-phosphate</name>
        <dbReference type="ChEBI" id="CHEBI:597326"/>
    </cofactor>
</comment>
<dbReference type="InterPro" id="IPR015424">
    <property type="entry name" value="PyrdxlP-dep_Trfase"/>
</dbReference>
<evidence type="ECO:0000313" key="10">
    <source>
        <dbReference type="Proteomes" id="UP000244930"/>
    </source>
</evidence>
<protein>
    <recommendedName>
        <fullName evidence="7">5-aminovalerate transaminase</fullName>
        <ecNumber evidence="6">2.6.1.48</ecNumber>
    </recommendedName>
    <alternativeName>
        <fullName evidence="7">5-aminovalerate transaminase</fullName>
    </alternativeName>
</protein>
<organism evidence="9 10">
    <name type="scientific">Parazoarcus communis</name>
    <dbReference type="NCBI Taxonomy" id="41977"/>
    <lineage>
        <taxon>Bacteria</taxon>
        <taxon>Pseudomonadati</taxon>
        <taxon>Pseudomonadota</taxon>
        <taxon>Betaproteobacteria</taxon>
        <taxon>Rhodocyclales</taxon>
        <taxon>Zoogloeaceae</taxon>
        <taxon>Parazoarcus</taxon>
    </lineage>
</organism>
<evidence type="ECO:0000256" key="1">
    <source>
        <dbReference type="ARBA" id="ARBA00001933"/>
    </source>
</evidence>
<evidence type="ECO:0000256" key="5">
    <source>
        <dbReference type="ARBA" id="ARBA00022898"/>
    </source>
</evidence>
<accession>A0A2U8GRZ9</accession>
<dbReference type="GO" id="GO:0009448">
    <property type="term" value="P:gamma-aminobutyric acid metabolic process"/>
    <property type="evidence" value="ECO:0007669"/>
    <property type="project" value="InterPro"/>
</dbReference>
<dbReference type="EC" id="2.6.1.48" evidence="6"/>
<evidence type="ECO:0000256" key="2">
    <source>
        <dbReference type="ARBA" id="ARBA00008954"/>
    </source>
</evidence>
<dbReference type="GO" id="GO:0034386">
    <property type="term" value="F:4-aminobutyrate:2-oxoglutarate transaminase activity"/>
    <property type="evidence" value="ECO:0007669"/>
    <property type="project" value="InterPro"/>
</dbReference>
<dbReference type="GO" id="GO:0030170">
    <property type="term" value="F:pyridoxal phosphate binding"/>
    <property type="evidence" value="ECO:0007669"/>
    <property type="project" value="InterPro"/>
</dbReference>
<dbReference type="GO" id="GO:0170033">
    <property type="term" value="P:L-amino acid metabolic process"/>
    <property type="evidence" value="ECO:0007669"/>
    <property type="project" value="UniProtKB-ARBA"/>
</dbReference>
<dbReference type="PROSITE" id="PS00600">
    <property type="entry name" value="AA_TRANSFER_CLASS_3"/>
    <property type="match status" value="1"/>
</dbReference>
<dbReference type="NCBIfam" id="TIGR00700">
    <property type="entry name" value="GABAtrnsam"/>
    <property type="match status" value="1"/>
</dbReference>
<dbReference type="KEGG" id="acom:CEW83_14395"/>
<dbReference type="Gene3D" id="3.90.1150.10">
    <property type="entry name" value="Aspartate Aminotransferase, domain 1"/>
    <property type="match status" value="1"/>
</dbReference>
<dbReference type="InterPro" id="IPR005814">
    <property type="entry name" value="Aminotrans_3"/>
</dbReference>
<keyword evidence="4" id="KW-0808">Transferase</keyword>
<evidence type="ECO:0000256" key="4">
    <source>
        <dbReference type="ARBA" id="ARBA00022679"/>
    </source>
</evidence>
<dbReference type="GO" id="GO:0047589">
    <property type="term" value="F:5-aminovalerate transaminase activity"/>
    <property type="evidence" value="ECO:0007669"/>
    <property type="project" value="UniProtKB-EC"/>
</dbReference>
<keyword evidence="3" id="KW-0032">Aminotransferase</keyword>
<dbReference type="Gene3D" id="3.40.640.10">
    <property type="entry name" value="Type I PLP-dependent aspartate aminotransferase-like (Major domain)"/>
    <property type="match status" value="1"/>
</dbReference>
<dbReference type="PANTHER" id="PTHR11986:SF58">
    <property type="entry name" value="LEUCINE_METHIONINE RACEMASE"/>
    <property type="match status" value="1"/>
</dbReference>
<dbReference type="GO" id="GO:0009063">
    <property type="term" value="P:amino acid catabolic process"/>
    <property type="evidence" value="ECO:0007669"/>
    <property type="project" value="UniProtKB-ARBA"/>
</dbReference>
<dbReference type="EMBL" id="CP022187">
    <property type="protein sequence ID" value="AWI76260.1"/>
    <property type="molecule type" value="Genomic_DNA"/>
</dbReference>
<dbReference type="FunFam" id="3.40.640.10:FF:000013">
    <property type="entry name" value="4-aminobutyrate aminotransferase"/>
    <property type="match status" value="1"/>
</dbReference>
<dbReference type="PIRSF" id="PIRSF000521">
    <property type="entry name" value="Transaminase_4ab_Lys_Orn"/>
    <property type="match status" value="1"/>
</dbReference>
<dbReference type="GO" id="GO:0170039">
    <property type="term" value="P:proteinogenic amino acid metabolic process"/>
    <property type="evidence" value="ECO:0007669"/>
    <property type="project" value="UniProtKB-ARBA"/>
</dbReference>
<dbReference type="SUPFAM" id="SSF53383">
    <property type="entry name" value="PLP-dependent transferases"/>
    <property type="match status" value="1"/>
</dbReference>
<evidence type="ECO:0000313" key="9">
    <source>
        <dbReference type="EMBL" id="AWI76260.1"/>
    </source>
</evidence>
<name>A0A2U8GRZ9_9RHOO</name>
<evidence type="ECO:0000256" key="3">
    <source>
        <dbReference type="ARBA" id="ARBA00022576"/>
    </source>
</evidence>